<dbReference type="FunFam" id="3.30.1360.40:FF:000003">
    <property type="entry name" value="DNA topoisomerase 2"/>
    <property type="match status" value="1"/>
</dbReference>
<feature type="region of interest" description="Disordered" evidence="14">
    <location>
        <begin position="1166"/>
        <end position="1577"/>
    </location>
</feature>
<feature type="compositionally biased region" description="Low complexity" evidence="14">
    <location>
        <begin position="1276"/>
        <end position="1292"/>
    </location>
</feature>
<dbReference type="Pfam" id="PF00521">
    <property type="entry name" value="DNA_topoisoIV"/>
    <property type="match status" value="1"/>
</dbReference>
<keyword evidence="11 12" id="KW-0413">Isomerase</keyword>
<dbReference type="SMART" id="SM00433">
    <property type="entry name" value="TOP2c"/>
    <property type="match status" value="1"/>
</dbReference>
<feature type="compositionally biased region" description="Low complexity" evidence="14">
    <location>
        <begin position="24"/>
        <end position="42"/>
    </location>
</feature>
<dbReference type="EC" id="5.6.2.2" evidence="13"/>
<dbReference type="Gene3D" id="1.10.268.10">
    <property type="entry name" value="Topoisomerase, domain 3"/>
    <property type="match status" value="1"/>
</dbReference>
<feature type="compositionally biased region" description="Acidic residues" evidence="14">
    <location>
        <begin position="1207"/>
        <end position="1227"/>
    </location>
</feature>
<evidence type="ECO:0000256" key="14">
    <source>
        <dbReference type="SAM" id="MobiDB-lite"/>
    </source>
</evidence>
<dbReference type="Gene3D" id="3.30.230.10">
    <property type="match status" value="1"/>
</dbReference>
<dbReference type="GO" id="GO:0005524">
    <property type="term" value="F:ATP binding"/>
    <property type="evidence" value="ECO:0007669"/>
    <property type="project" value="UniProtKB-UniRule"/>
</dbReference>
<keyword evidence="6 13" id="KW-0547">Nucleotide-binding</keyword>
<comment type="similarity">
    <text evidence="4 13">Belongs to the type II topoisomerase family.</text>
</comment>
<proteinExistence type="inferred from homology"/>
<dbReference type="FunFam" id="3.40.50.670:FF:000001">
    <property type="entry name" value="DNA topoisomerase 2"/>
    <property type="match status" value="2"/>
</dbReference>
<evidence type="ECO:0000256" key="13">
    <source>
        <dbReference type="RuleBase" id="RU362094"/>
    </source>
</evidence>
<dbReference type="GO" id="GO:0003918">
    <property type="term" value="F:DNA topoisomerase type II (double strand cut, ATP-hydrolyzing) activity"/>
    <property type="evidence" value="ECO:0007669"/>
    <property type="project" value="UniProtKB-UniRule"/>
</dbReference>
<feature type="compositionally biased region" description="Basic and acidic residues" evidence="14">
    <location>
        <begin position="1166"/>
        <end position="1177"/>
    </location>
</feature>
<dbReference type="InterPro" id="IPR013757">
    <property type="entry name" value="Topo_IIA_A_a_sf"/>
</dbReference>
<dbReference type="PROSITE" id="PS50880">
    <property type="entry name" value="TOPRIM"/>
    <property type="match status" value="1"/>
</dbReference>
<reference evidence="17 18" key="1">
    <citation type="journal article" date="2018" name="Plant J.">
        <title>Genome sequences of Chlorella sorokiniana UTEX 1602 and Micractinium conductrix SAG 241.80: implications to maltose excretion by a green alga.</title>
        <authorList>
            <person name="Arriola M.B."/>
            <person name="Velmurugan N."/>
            <person name="Zhang Y."/>
            <person name="Plunkett M.H."/>
            <person name="Hondzo H."/>
            <person name="Barney B.M."/>
        </authorList>
    </citation>
    <scope>NUCLEOTIDE SEQUENCE [LARGE SCALE GENOMIC DNA]</scope>
    <source>
        <strain evidence="17 18">SAG 241.80</strain>
    </source>
</reference>
<evidence type="ECO:0000256" key="8">
    <source>
        <dbReference type="ARBA" id="ARBA00022842"/>
    </source>
</evidence>
<evidence type="ECO:0000313" key="17">
    <source>
        <dbReference type="EMBL" id="PSC68910.1"/>
    </source>
</evidence>
<evidence type="ECO:0000259" key="16">
    <source>
        <dbReference type="PROSITE" id="PS52040"/>
    </source>
</evidence>
<evidence type="ECO:0000256" key="3">
    <source>
        <dbReference type="ARBA" id="ARBA00001946"/>
    </source>
</evidence>
<dbReference type="Gene3D" id="3.30.565.10">
    <property type="entry name" value="Histidine kinase-like ATPase, C-terminal domain"/>
    <property type="match status" value="1"/>
</dbReference>
<dbReference type="SUPFAM" id="SSF54211">
    <property type="entry name" value="Ribosomal protein S5 domain 2-like"/>
    <property type="match status" value="1"/>
</dbReference>
<gene>
    <name evidence="17" type="ORF">C2E20_7551</name>
</gene>
<dbReference type="SMART" id="SM00434">
    <property type="entry name" value="TOP4c"/>
    <property type="match status" value="1"/>
</dbReference>
<dbReference type="Pfam" id="PF00204">
    <property type="entry name" value="DNA_gyraseB"/>
    <property type="match status" value="1"/>
</dbReference>
<dbReference type="Pfam" id="PF16898">
    <property type="entry name" value="TOPRIM_C"/>
    <property type="match status" value="1"/>
</dbReference>
<dbReference type="FunFam" id="3.90.199.10:FF:000002">
    <property type="entry name" value="DNA topoisomerase 2"/>
    <property type="match status" value="1"/>
</dbReference>
<dbReference type="FunFam" id="3.30.230.10:FF:000008">
    <property type="entry name" value="DNA topoisomerase 2"/>
    <property type="match status" value="1"/>
</dbReference>
<keyword evidence="18" id="KW-1185">Reference proteome</keyword>
<dbReference type="GO" id="GO:0046872">
    <property type="term" value="F:metal ion binding"/>
    <property type="evidence" value="ECO:0007669"/>
    <property type="project" value="UniProtKB-KW"/>
</dbReference>
<feature type="active site" description="O-(5'-phospho-DNA)-tyrosine intermediate" evidence="12">
    <location>
        <position position="800"/>
    </location>
</feature>
<feature type="compositionally biased region" description="Acidic residues" evidence="14">
    <location>
        <begin position="1557"/>
        <end position="1571"/>
    </location>
</feature>
<keyword evidence="7 13" id="KW-0067">ATP-binding</keyword>
<dbReference type="PRINTS" id="PR00418">
    <property type="entry name" value="TPI2FAMILY"/>
</dbReference>
<feature type="compositionally biased region" description="Polar residues" evidence="14">
    <location>
        <begin position="1254"/>
        <end position="1264"/>
    </location>
</feature>
<evidence type="ECO:0000256" key="10">
    <source>
        <dbReference type="ARBA" id="ARBA00023125"/>
    </source>
</evidence>
<feature type="compositionally biased region" description="Low complexity" evidence="14">
    <location>
        <begin position="1231"/>
        <end position="1248"/>
    </location>
</feature>
<dbReference type="InterPro" id="IPR018522">
    <property type="entry name" value="TopoIIA_CS"/>
</dbReference>
<feature type="compositionally biased region" description="Acidic residues" evidence="14">
    <location>
        <begin position="1514"/>
        <end position="1526"/>
    </location>
</feature>
<evidence type="ECO:0000256" key="9">
    <source>
        <dbReference type="ARBA" id="ARBA00023029"/>
    </source>
</evidence>
<feature type="compositionally biased region" description="Low complexity" evidence="14">
    <location>
        <begin position="1477"/>
        <end position="1506"/>
    </location>
</feature>
<dbReference type="Pfam" id="PF01751">
    <property type="entry name" value="Toprim"/>
    <property type="match status" value="1"/>
</dbReference>
<feature type="domain" description="Toprim" evidence="15">
    <location>
        <begin position="465"/>
        <end position="587"/>
    </location>
</feature>
<comment type="catalytic activity">
    <reaction evidence="1 12 13">
        <text>ATP-dependent breakage, passage and rejoining of double-stranded DNA.</text>
        <dbReference type="EC" id="5.6.2.2"/>
    </reaction>
</comment>
<evidence type="ECO:0000256" key="2">
    <source>
        <dbReference type="ARBA" id="ARBA00001913"/>
    </source>
</evidence>
<evidence type="ECO:0000313" key="18">
    <source>
        <dbReference type="Proteomes" id="UP000239649"/>
    </source>
</evidence>
<dbReference type="STRING" id="554055.A0A2P6V493"/>
<dbReference type="Proteomes" id="UP000239649">
    <property type="component" value="Unassembled WGS sequence"/>
</dbReference>
<dbReference type="InterPro" id="IPR001241">
    <property type="entry name" value="Topo_IIA"/>
</dbReference>
<dbReference type="InterPro" id="IPR006171">
    <property type="entry name" value="TOPRIM_dom"/>
</dbReference>
<dbReference type="GO" id="GO:0003677">
    <property type="term" value="F:DNA binding"/>
    <property type="evidence" value="ECO:0007669"/>
    <property type="project" value="UniProtKB-UniRule"/>
</dbReference>
<comment type="caution">
    <text evidence="17">The sequence shown here is derived from an EMBL/GenBank/DDBJ whole genome shotgun (WGS) entry which is preliminary data.</text>
</comment>
<dbReference type="InterPro" id="IPR013758">
    <property type="entry name" value="Topo_IIA_A/C_ab"/>
</dbReference>
<dbReference type="InterPro" id="IPR034157">
    <property type="entry name" value="TOPRIM_TopoII"/>
</dbReference>
<dbReference type="CDD" id="cd16930">
    <property type="entry name" value="HATPase_TopII-like"/>
    <property type="match status" value="1"/>
</dbReference>
<dbReference type="CDD" id="cd03481">
    <property type="entry name" value="TopoIIA_Trans_ScTopoIIA"/>
    <property type="match status" value="1"/>
</dbReference>
<feature type="domain" description="Topo IIA-type catalytic" evidence="16">
    <location>
        <begin position="710"/>
        <end position="1156"/>
    </location>
</feature>
<evidence type="ECO:0000256" key="5">
    <source>
        <dbReference type="ARBA" id="ARBA00022723"/>
    </source>
</evidence>
<dbReference type="FunFam" id="3.30.1490.30:FF:000001">
    <property type="entry name" value="DNA topoisomerase 2"/>
    <property type="match status" value="1"/>
</dbReference>
<evidence type="ECO:0000256" key="11">
    <source>
        <dbReference type="ARBA" id="ARBA00023235"/>
    </source>
</evidence>
<dbReference type="PANTHER" id="PTHR10169:SF38">
    <property type="entry name" value="DNA TOPOISOMERASE 2"/>
    <property type="match status" value="1"/>
</dbReference>
<dbReference type="PROSITE" id="PS00177">
    <property type="entry name" value="TOPOISOMERASE_II"/>
    <property type="match status" value="1"/>
</dbReference>
<comment type="cofactor">
    <cofactor evidence="3">
        <name>Mg(2+)</name>
        <dbReference type="ChEBI" id="CHEBI:18420"/>
    </cofactor>
</comment>
<dbReference type="InterPro" id="IPR014721">
    <property type="entry name" value="Ribsml_uS5_D2-typ_fold_subgr"/>
</dbReference>
<evidence type="ECO:0000256" key="1">
    <source>
        <dbReference type="ARBA" id="ARBA00000185"/>
    </source>
</evidence>
<dbReference type="InterPro" id="IPR013759">
    <property type="entry name" value="Topo_IIA_B_C"/>
</dbReference>
<sequence length="1577" mass="172715">MEVGGISENVAPVAKGGKPKAAAKAPLATANSGASGKTGKSGKTIEETYQKLSQLEHILLRPDTYIGSTEKQEQQLWVHDGERMVFKTIKFVPGLYKIFDEILVNAADNKVRDATMDTLRVDIDPVKGSIKVLNNGAGIPVEVHKTEGIYVPELIFGNLLTSSNYNDNEKKVTGGRNGYGAKLANIFSTKFVVETCDGKRGRRYKQAFSKNMSKKGEPAITDCKSDENWTCITFYPDLERFGMEELEAETIELMHKRVYDMAGILGKTVKVYLNGTRLKCKTFQEYTELYLGPKDGGVTRIYERVSDRWEVCIATTEGQFNQVSFVNSICTSKGGTHVNYITDQVVKYLCEMINKKDKKANVKPFMAKNYLWVFVNCLIENPAFDSQTKDTLTLRASSFGSKCDLADAFLKKVANGGVVDLILSFASFKANKELKKGDGAKRQRLTGIPKLEDANDAGGRNSEHCTLILTEGDSAKSLAVAGLSVVGRDRFGVFPLRGKLLNVRDASAAQITGNAEIQAIKQILGLQHGKVYTDAKSLRYGHLMIMTDQDHDGSHIKGLIMNYFHHFYPSLLKLPGFLVEFITPIIKVTKGKESISFYTIPEYEEWKERVNTHGWAIKYYKGLGTSTAAEAKQYFANILSHRKEFVWDGDMDGQSLEMAFSKKKVEDRKQWLQAFQPGTFLDHSADQISYTEFVHKELILFSRADLERSIPNMVDGLKPGQRKIMYACFKRNLKSDVKVAQLAGYVAEHSAYHHGEASLGGTIVGLAQDFVGSNNVNFLVPQGQFGTRLQGGKDAASPRYIFTRLAPLTRHLFNEHDDRLLAYLNEEGQSIEPEWYMPVVPTVLVNGAEGIGTGWSTSIPNFNPRDIVANLRAMLEGEAPTPMKPWYKGFNGTIEEVPTKTSGKSYQICGVINQIDDTTLEITELPIRKWTQDYKEFLEEMVKPEDKNATPFITDYKEYHTDTTVSFRVTLSESKMRAALAAGLLDKFKLRAKISTGNMMLFNPDGVIQKYTSPEHILQEFYDLRLQFYTKRRAALLRAAEADLLRISNKVRFILAVVSGSLKLSNRRRADIEAELEDEGYDRLPGQKKALQQAAADEGSEEAEAVGASYDYLLSMQLASLTLEKVEALKSEADEWKQTVERLRATTEKAMWRDDLDAFELALEQHEEDETRRDSHLARQQAKARAGQKKQQAKAAAKGKGKRNQWSDDDDSEMSDSELEDDDDFEDFVQPKKPAAPRQRAAPAAARPAPAPSVSMQTSQQTGATAAGSKRTASGAPARKPAAKPAAAKPVAIVEVDSEEEAPAPKAAPPPPPAEEEMSLMARLAGRMGNLGISPGAAKPAAKAAPAPSGSRGTGATGAGARPGRAAAAAAAKKTSKIVVISEDEEEEESEEESFSESDDEVNSPAPRMDAKKRSKPEPKKSLAAKAMAANKAPASPAGGAYAFDGEDDDVAASPIPAPKAKVQRMRPSPFNKNSGKPAEAKAAAAARPPSKLGKAPAAAPKPAAKGKSKVVDDSESESEEEDDIVDMTISPAPARAAAPRRQAVAAAKPKYVEASGSEEEDASSSDDEASDYCPSD</sequence>
<keyword evidence="9 12" id="KW-0799">Topoisomerase</keyword>
<dbReference type="Gene3D" id="3.40.50.670">
    <property type="match status" value="1"/>
</dbReference>
<keyword evidence="5" id="KW-0479">Metal-binding</keyword>
<protein>
    <recommendedName>
        <fullName evidence="13">DNA topoisomerase 2</fullName>
        <ecNumber evidence="13">5.6.2.2</ecNumber>
    </recommendedName>
</protein>
<organism evidence="17 18">
    <name type="scientific">Micractinium conductrix</name>
    <dbReference type="NCBI Taxonomy" id="554055"/>
    <lineage>
        <taxon>Eukaryota</taxon>
        <taxon>Viridiplantae</taxon>
        <taxon>Chlorophyta</taxon>
        <taxon>core chlorophytes</taxon>
        <taxon>Trebouxiophyceae</taxon>
        <taxon>Chlorellales</taxon>
        <taxon>Chlorellaceae</taxon>
        <taxon>Chlorella clade</taxon>
        <taxon>Micractinium</taxon>
    </lineage>
</organism>
<comment type="subunit">
    <text evidence="13">Homodimer.</text>
</comment>
<feature type="compositionally biased region" description="Low complexity" evidence="14">
    <location>
        <begin position="1334"/>
        <end position="1351"/>
    </location>
</feature>
<dbReference type="InterPro" id="IPR003594">
    <property type="entry name" value="HATPase_dom"/>
</dbReference>
<feature type="compositionally biased region" description="Low complexity" evidence="14">
    <location>
        <begin position="1359"/>
        <end position="1373"/>
    </location>
</feature>
<keyword evidence="8" id="KW-0460">Magnesium</keyword>
<dbReference type="SMART" id="SM00387">
    <property type="entry name" value="HATPase_c"/>
    <property type="match status" value="1"/>
</dbReference>
<feature type="compositionally biased region" description="Basic and acidic residues" evidence="14">
    <location>
        <begin position="1409"/>
        <end position="1421"/>
    </location>
</feature>
<dbReference type="GO" id="GO:0000819">
    <property type="term" value="P:sister chromatid segregation"/>
    <property type="evidence" value="ECO:0007669"/>
    <property type="project" value="TreeGrafter"/>
</dbReference>
<dbReference type="Pfam" id="PF02518">
    <property type="entry name" value="HATPase_c"/>
    <property type="match status" value="1"/>
</dbReference>
<dbReference type="GO" id="GO:0000712">
    <property type="term" value="P:resolution of meiotic recombination intermediates"/>
    <property type="evidence" value="ECO:0007669"/>
    <property type="project" value="TreeGrafter"/>
</dbReference>
<name>A0A2P6V493_9CHLO</name>
<evidence type="ECO:0000256" key="7">
    <source>
        <dbReference type="ARBA" id="ARBA00022840"/>
    </source>
</evidence>
<dbReference type="OrthoDB" id="276498at2759"/>
<keyword evidence="10 12" id="KW-0238">DNA-binding</keyword>
<dbReference type="PROSITE" id="PS52040">
    <property type="entry name" value="TOPO_IIA"/>
    <property type="match status" value="1"/>
</dbReference>
<evidence type="ECO:0000256" key="6">
    <source>
        <dbReference type="ARBA" id="ARBA00022741"/>
    </source>
</evidence>
<feature type="region of interest" description="Disordered" evidence="14">
    <location>
        <begin position="24"/>
        <end position="43"/>
    </location>
</feature>
<dbReference type="InterPro" id="IPR013760">
    <property type="entry name" value="Topo_IIA-like_dom_sf"/>
</dbReference>
<dbReference type="GO" id="GO:0005634">
    <property type="term" value="C:nucleus"/>
    <property type="evidence" value="ECO:0007669"/>
    <property type="project" value="TreeGrafter"/>
</dbReference>
<feature type="compositionally biased region" description="Low complexity" evidence="14">
    <location>
        <begin position="1532"/>
        <end position="1548"/>
    </location>
</feature>
<evidence type="ECO:0000259" key="15">
    <source>
        <dbReference type="PROSITE" id="PS50880"/>
    </source>
</evidence>
<dbReference type="InterPro" id="IPR036890">
    <property type="entry name" value="HATPase_C_sf"/>
</dbReference>
<dbReference type="GO" id="GO:0006265">
    <property type="term" value="P:DNA topological change"/>
    <property type="evidence" value="ECO:0007669"/>
    <property type="project" value="UniProtKB-UniRule"/>
</dbReference>
<dbReference type="Gene3D" id="3.30.1490.30">
    <property type="match status" value="1"/>
</dbReference>
<dbReference type="PRINTS" id="PR01158">
    <property type="entry name" value="TOPISMRASEII"/>
</dbReference>
<dbReference type="SUPFAM" id="SSF56719">
    <property type="entry name" value="Type II DNA topoisomerase"/>
    <property type="match status" value="1"/>
</dbReference>
<evidence type="ECO:0000256" key="12">
    <source>
        <dbReference type="PROSITE-ProRule" id="PRU01384"/>
    </source>
</evidence>
<dbReference type="EMBL" id="LHPF02000032">
    <property type="protein sequence ID" value="PSC68910.1"/>
    <property type="molecule type" value="Genomic_DNA"/>
</dbReference>
<evidence type="ECO:0000256" key="4">
    <source>
        <dbReference type="ARBA" id="ARBA00011080"/>
    </source>
</evidence>
<dbReference type="SUPFAM" id="SSF55874">
    <property type="entry name" value="ATPase domain of HSP90 chaperone/DNA topoisomerase II/histidine kinase"/>
    <property type="match status" value="1"/>
</dbReference>
<dbReference type="Gene3D" id="3.30.1360.40">
    <property type="match status" value="1"/>
</dbReference>
<dbReference type="InterPro" id="IPR001154">
    <property type="entry name" value="TopoII_euk"/>
</dbReference>
<dbReference type="InterPro" id="IPR013506">
    <property type="entry name" value="Topo_IIA_bsu_dom2"/>
</dbReference>
<dbReference type="InterPro" id="IPR050634">
    <property type="entry name" value="DNA_Topoisomerase_II"/>
</dbReference>
<dbReference type="CDD" id="cd03365">
    <property type="entry name" value="TOPRIM_TopoIIA"/>
    <property type="match status" value="1"/>
</dbReference>
<accession>A0A2P6V493</accession>
<comment type="function">
    <text evidence="13">Control of topological states of DNA by transient breakage and subsequent rejoining of DNA strands. Topoisomerase II makes double-strand breaks.</text>
</comment>
<dbReference type="Gene3D" id="3.90.199.10">
    <property type="entry name" value="Topoisomerase II, domain 5"/>
    <property type="match status" value="1"/>
</dbReference>
<feature type="compositionally biased region" description="Low complexity" evidence="14">
    <location>
        <begin position="1422"/>
        <end position="1441"/>
    </location>
</feature>
<dbReference type="PANTHER" id="PTHR10169">
    <property type="entry name" value="DNA TOPOISOMERASE/GYRASE"/>
    <property type="match status" value="1"/>
</dbReference>
<comment type="cofactor">
    <cofactor evidence="2">
        <name>Ca(2+)</name>
        <dbReference type="ChEBI" id="CHEBI:29108"/>
    </cofactor>
</comment>
<dbReference type="InterPro" id="IPR002205">
    <property type="entry name" value="Topo_IIA_dom_A"/>
</dbReference>
<dbReference type="InterPro" id="IPR031660">
    <property type="entry name" value="TOPRIM_C"/>
</dbReference>
<feature type="compositionally biased region" description="Basic residues" evidence="14">
    <location>
        <begin position="1186"/>
        <end position="1203"/>
    </location>
</feature>
<dbReference type="InterPro" id="IPR020568">
    <property type="entry name" value="Ribosomal_Su5_D2-typ_SF"/>
</dbReference>
<feature type="compositionally biased region" description="Acidic residues" evidence="14">
    <location>
        <begin position="1382"/>
        <end position="1402"/>
    </location>
</feature>
<dbReference type="FunFam" id="3.30.565.10:FF:000004">
    <property type="entry name" value="DNA topoisomerase 2"/>
    <property type="match status" value="1"/>
</dbReference>
<dbReference type="CDD" id="cd00187">
    <property type="entry name" value="TOP4c"/>
    <property type="match status" value="1"/>
</dbReference>